<dbReference type="HAMAP" id="MF_01632">
    <property type="entry name" value="UbiC"/>
    <property type="match status" value="1"/>
</dbReference>
<evidence type="ECO:0000256" key="1">
    <source>
        <dbReference type="ARBA" id="ARBA00022490"/>
    </source>
</evidence>
<evidence type="ECO:0000256" key="3">
    <source>
        <dbReference type="ARBA" id="ARBA00023239"/>
    </source>
</evidence>
<evidence type="ECO:0008006" key="6">
    <source>
        <dbReference type="Google" id="ProtNLM"/>
    </source>
</evidence>
<name>A0A139SQH9_9BACT</name>
<dbReference type="GO" id="GO:0006744">
    <property type="term" value="P:ubiquinone biosynthetic process"/>
    <property type="evidence" value="ECO:0007669"/>
    <property type="project" value="UniProtKB-KW"/>
</dbReference>
<keyword evidence="3" id="KW-0456">Lyase</keyword>
<dbReference type="RefSeq" id="WP_068629283.1">
    <property type="nucleotide sequence ID" value="NZ_LSZQ01000028.1"/>
</dbReference>
<comment type="caution">
    <text evidence="4">The sequence shown here is derived from an EMBL/GenBank/DDBJ whole genome shotgun (WGS) entry which is preliminary data.</text>
</comment>
<sequence length="186" mass="20971">MIPSPLYAPFWSEVIPGLSSPMKRNWLLRSGALTEALRNLGRLELQVVDEYPCEAALDEASALGGMRGERVWIREVLMRVDGQFVVAARSVARLAAVYGAWKGMRELGDRPLAEILYHDHSIARSDFALTCVQSPLALHAVLQRLNPDWVARPDLLARRSVFLRQGQSLLVSECFLPDFWGMVRWV</sequence>
<dbReference type="OrthoDB" id="8606430at2"/>
<keyword evidence="5" id="KW-1185">Reference proteome</keyword>
<evidence type="ECO:0000256" key="2">
    <source>
        <dbReference type="ARBA" id="ARBA00022688"/>
    </source>
</evidence>
<dbReference type="InterPro" id="IPR007440">
    <property type="entry name" value="Chorismate--pyruvate_lyase"/>
</dbReference>
<dbReference type="GO" id="GO:0005829">
    <property type="term" value="C:cytosol"/>
    <property type="evidence" value="ECO:0007669"/>
    <property type="project" value="TreeGrafter"/>
</dbReference>
<gene>
    <name evidence="4" type="ORF">AXK11_03510</name>
</gene>
<dbReference type="EMBL" id="LSZQ01000028">
    <property type="protein sequence ID" value="KXU36865.1"/>
    <property type="molecule type" value="Genomic_DNA"/>
</dbReference>
<dbReference type="PANTHER" id="PTHR38683:SF1">
    <property type="entry name" value="CHORISMATE PYRUVATE-LYASE"/>
    <property type="match status" value="1"/>
</dbReference>
<evidence type="ECO:0000313" key="4">
    <source>
        <dbReference type="EMBL" id="KXU36865.1"/>
    </source>
</evidence>
<dbReference type="Proteomes" id="UP000070058">
    <property type="component" value="Unassembled WGS sequence"/>
</dbReference>
<dbReference type="Gene3D" id="3.40.1410.10">
    <property type="entry name" value="Chorismate lyase-like"/>
    <property type="match status" value="1"/>
</dbReference>
<keyword evidence="1" id="KW-0963">Cytoplasm</keyword>
<dbReference type="STRING" id="1548207.AXK11_03510"/>
<organism evidence="4 5">
    <name type="scientific">Cephaloticoccus primus</name>
    <dbReference type="NCBI Taxonomy" id="1548207"/>
    <lineage>
        <taxon>Bacteria</taxon>
        <taxon>Pseudomonadati</taxon>
        <taxon>Verrucomicrobiota</taxon>
        <taxon>Opitutia</taxon>
        <taxon>Opitutales</taxon>
        <taxon>Opitutaceae</taxon>
        <taxon>Cephaloticoccus</taxon>
    </lineage>
</organism>
<dbReference type="AlphaFoldDB" id="A0A139SQH9"/>
<evidence type="ECO:0000313" key="5">
    <source>
        <dbReference type="Proteomes" id="UP000070058"/>
    </source>
</evidence>
<keyword evidence="2" id="KW-0831">Ubiquinone biosynthesis</keyword>
<dbReference type="GO" id="GO:0008813">
    <property type="term" value="F:chorismate lyase activity"/>
    <property type="evidence" value="ECO:0007669"/>
    <property type="project" value="InterPro"/>
</dbReference>
<accession>A0A139SQH9</accession>
<dbReference type="PANTHER" id="PTHR38683">
    <property type="entry name" value="CHORISMATE PYRUVATE-LYASE"/>
    <property type="match status" value="1"/>
</dbReference>
<dbReference type="Pfam" id="PF04345">
    <property type="entry name" value="Chor_lyase"/>
    <property type="match status" value="1"/>
</dbReference>
<protein>
    <recommendedName>
        <fullName evidence="6">Chorismate lyase</fullName>
    </recommendedName>
</protein>
<dbReference type="InterPro" id="IPR028978">
    <property type="entry name" value="Chorismate_lyase_/UTRA_dom_sf"/>
</dbReference>
<dbReference type="SUPFAM" id="SSF64288">
    <property type="entry name" value="Chorismate lyase-like"/>
    <property type="match status" value="1"/>
</dbReference>
<proteinExistence type="inferred from homology"/>
<reference evidence="5" key="1">
    <citation type="submission" date="2016-02" db="EMBL/GenBank/DDBJ databases">
        <authorList>
            <person name="Sanders J.G."/>
            <person name="Lin J.Y."/>
            <person name="Wertz J.T."/>
            <person name="Russell J.A."/>
            <person name="Moreau C.S."/>
            <person name="Powell S."/>
        </authorList>
    </citation>
    <scope>NUCLEOTIDE SEQUENCE [LARGE SCALE GENOMIC DNA]</scope>
    <source>
        <strain evidence="5">CAG34</strain>
    </source>
</reference>